<protein>
    <submittedName>
        <fullName evidence="2">Uncharacterized protein</fullName>
    </submittedName>
</protein>
<keyword evidence="3" id="KW-1185">Reference proteome</keyword>
<evidence type="ECO:0000256" key="1">
    <source>
        <dbReference type="SAM" id="Phobius"/>
    </source>
</evidence>
<keyword evidence="1" id="KW-0812">Transmembrane</keyword>
<feature type="transmembrane region" description="Helical" evidence="1">
    <location>
        <begin position="42"/>
        <end position="63"/>
    </location>
</feature>
<dbReference type="EMBL" id="AP022871">
    <property type="protein sequence ID" value="BCB89443.1"/>
    <property type="molecule type" value="Genomic_DNA"/>
</dbReference>
<dbReference type="AlphaFoldDB" id="A0A6F8YTY8"/>
<proteinExistence type="predicted"/>
<evidence type="ECO:0000313" key="3">
    <source>
        <dbReference type="Proteomes" id="UP000503011"/>
    </source>
</evidence>
<sequence>MNQLEEDLTHTLLDAADHAPAPDGGFLDGVCRRRRARRRRRVAGVAGCAAVLTVVGGVAITNLSPGSTEQQLPFATSDWSGTVPDFAAADPPDEVWPEAVHRLPATLPSGSGYQVFAVLGGDRYLVRTGKPSASAPSVFNAKTGEVVFLGTEQMRNRPDSSSTDWTTAVGDYAVWFGTAGVDNGRRWHAEIWTARLDGTGGPKKIATVPDHGHTPPLIGVLGDSLYWDEAGLLGRKSTAIYRLPVTGGTPRRVPDSDGYRLFGLSPWADTANHFIAQDAPTSSTGVLWNVETGERRPWVAHNHARTVTCGPRICTGTTRGGKYFVQRLDGTGFRELPYPKDGFNATPAIAGRFSVGTFETSRGYVWYIWDLVDDKVASTAATTNGSPGAENGTFDGFEGSTFQWRADDGSVRVLDLGTIG</sequence>
<evidence type="ECO:0000313" key="2">
    <source>
        <dbReference type="EMBL" id="BCB89443.1"/>
    </source>
</evidence>
<accession>A0A6F8YTY8</accession>
<gene>
    <name evidence="2" type="ORF">Psuf_067560</name>
</gene>
<dbReference type="Proteomes" id="UP000503011">
    <property type="component" value="Chromosome"/>
</dbReference>
<keyword evidence="1" id="KW-1133">Transmembrane helix</keyword>
<dbReference type="KEGG" id="psuu:Psuf_067560"/>
<organism evidence="2 3">
    <name type="scientific">Phytohabitans suffuscus</name>
    <dbReference type="NCBI Taxonomy" id="624315"/>
    <lineage>
        <taxon>Bacteria</taxon>
        <taxon>Bacillati</taxon>
        <taxon>Actinomycetota</taxon>
        <taxon>Actinomycetes</taxon>
        <taxon>Micromonosporales</taxon>
        <taxon>Micromonosporaceae</taxon>
    </lineage>
</organism>
<name>A0A6F8YTY8_9ACTN</name>
<keyword evidence="1" id="KW-0472">Membrane</keyword>
<reference evidence="2 3" key="1">
    <citation type="submission" date="2020-03" db="EMBL/GenBank/DDBJ databases">
        <title>Whole genome shotgun sequence of Phytohabitans suffuscus NBRC 105367.</title>
        <authorList>
            <person name="Komaki H."/>
            <person name="Tamura T."/>
        </authorList>
    </citation>
    <scope>NUCLEOTIDE SEQUENCE [LARGE SCALE GENOMIC DNA]</scope>
    <source>
        <strain evidence="2 3">NBRC 105367</strain>
    </source>
</reference>
<reference evidence="2 3" key="2">
    <citation type="submission" date="2020-03" db="EMBL/GenBank/DDBJ databases">
        <authorList>
            <person name="Ichikawa N."/>
            <person name="Kimura A."/>
            <person name="Kitahashi Y."/>
            <person name="Uohara A."/>
        </authorList>
    </citation>
    <scope>NUCLEOTIDE SEQUENCE [LARGE SCALE GENOMIC DNA]</scope>
    <source>
        <strain evidence="2 3">NBRC 105367</strain>
    </source>
</reference>